<dbReference type="RefSeq" id="WP_191193069.1">
    <property type="nucleotide sequence ID" value="NZ_JACXYZ010000001.1"/>
</dbReference>
<feature type="transmembrane region" description="Helical" evidence="2">
    <location>
        <begin position="271"/>
        <end position="299"/>
    </location>
</feature>
<sequence length="486" mass="51747">MTTSIAPPTYPVHVDADLDPGLSRGLWLVKWLLAIPHYVVLAFLWLGFAVLSVMAFFAILFTGRYPRAMFDFNVGVMRWSWRVSYYCYTLGTDRYPPFTLAEVPDYPAHLSVDYPERLSRGLVLVKWWLLAIPHFLIIALFVGGVAYGVGGAGDKTWISISLLGVLVLVAGVVLLFTGRYPQQVFDLVLGINRWVLRVAGYVSLMTDQYPPFRLDMGGHEPHAAVLPPVDPAAGTPPPTPPPTASPAMSQYARPGGPGTPGGRSGWTAGRVVSAVVGSLLVLMGLAFAGAGGTLALIGATERDDGFLMTPTTALDSDTFAITSEDAKVDTEGAPSWVPSMWLGEVRIRARADTGEPLFVGVAATSDVEGYLGDVSRDTLSEFRAGHAVLDTTDGGAPATGPTDQTFWVAQATGTDATLTWDLRDGDWTVVLMREDGTSGVSADVSTGAELPVVNAVIAVLFVLAGLTLLAGALLIAVPVRNASRRE</sequence>
<feature type="transmembrane region" description="Helical" evidence="2">
    <location>
        <begin position="156"/>
        <end position="176"/>
    </location>
</feature>
<keyword evidence="2" id="KW-0812">Transmembrane</keyword>
<dbReference type="Pfam" id="PF14333">
    <property type="entry name" value="DUF4389"/>
    <property type="match status" value="2"/>
</dbReference>
<keyword evidence="2" id="KW-0472">Membrane</keyword>
<feature type="compositionally biased region" description="Pro residues" evidence="1">
    <location>
        <begin position="230"/>
        <end position="244"/>
    </location>
</feature>
<gene>
    <name evidence="3" type="ORF">IEZ26_00945</name>
</gene>
<keyword evidence="4" id="KW-1185">Reference proteome</keyword>
<dbReference type="Proteomes" id="UP000618818">
    <property type="component" value="Unassembled WGS sequence"/>
</dbReference>
<evidence type="ECO:0000313" key="4">
    <source>
        <dbReference type="Proteomes" id="UP000618818"/>
    </source>
</evidence>
<evidence type="ECO:0000256" key="1">
    <source>
        <dbReference type="SAM" id="MobiDB-lite"/>
    </source>
</evidence>
<feature type="region of interest" description="Disordered" evidence="1">
    <location>
        <begin position="230"/>
        <end position="263"/>
    </location>
</feature>
<feature type="transmembrane region" description="Helical" evidence="2">
    <location>
        <begin position="455"/>
        <end position="477"/>
    </location>
</feature>
<comment type="caution">
    <text evidence="3">The sequence shown here is derived from an EMBL/GenBank/DDBJ whole genome shotgun (WGS) entry which is preliminary data.</text>
</comment>
<protein>
    <submittedName>
        <fullName evidence="3">DUF4389 domain-containing protein</fullName>
    </submittedName>
</protein>
<keyword evidence="2" id="KW-1133">Transmembrane helix</keyword>
<feature type="transmembrane region" description="Helical" evidence="2">
    <location>
        <begin position="127"/>
        <end position="150"/>
    </location>
</feature>
<name>A0ABR8N4T4_9ACTN</name>
<feature type="transmembrane region" description="Helical" evidence="2">
    <location>
        <begin position="35"/>
        <end position="61"/>
    </location>
</feature>
<dbReference type="InterPro" id="IPR025498">
    <property type="entry name" value="DUF4389"/>
</dbReference>
<evidence type="ECO:0000256" key="2">
    <source>
        <dbReference type="SAM" id="Phobius"/>
    </source>
</evidence>
<reference evidence="3 4" key="1">
    <citation type="submission" date="2020-09" db="EMBL/GenBank/DDBJ databases">
        <title>novel species in genus Nocardioides.</title>
        <authorList>
            <person name="Zhang G."/>
        </authorList>
    </citation>
    <scope>NUCLEOTIDE SEQUENCE [LARGE SCALE GENOMIC DNA]</scope>
    <source>
        <strain evidence="3 4">KCTC 39551</strain>
    </source>
</reference>
<evidence type="ECO:0000313" key="3">
    <source>
        <dbReference type="EMBL" id="MBD3923172.1"/>
    </source>
</evidence>
<accession>A0ABR8N4T4</accession>
<organism evidence="3 4">
    <name type="scientific">Nocardioides cavernae</name>
    <dbReference type="NCBI Taxonomy" id="1921566"/>
    <lineage>
        <taxon>Bacteria</taxon>
        <taxon>Bacillati</taxon>
        <taxon>Actinomycetota</taxon>
        <taxon>Actinomycetes</taxon>
        <taxon>Propionibacteriales</taxon>
        <taxon>Nocardioidaceae</taxon>
        <taxon>Nocardioides</taxon>
    </lineage>
</organism>
<dbReference type="EMBL" id="JACXYZ010000001">
    <property type="protein sequence ID" value="MBD3923172.1"/>
    <property type="molecule type" value="Genomic_DNA"/>
</dbReference>
<proteinExistence type="predicted"/>